<evidence type="ECO:0000256" key="4">
    <source>
        <dbReference type="ARBA" id="ARBA00023002"/>
    </source>
</evidence>
<dbReference type="InterPro" id="IPR036220">
    <property type="entry name" value="UDP-Glc/GDP-Man_DH_C_sf"/>
</dbReference>
<dbReference type="SUPFAM" id="SSF52413">
    <property type="entry name" value="UDP-glucose/GDP-mannose dehydrogenase C-terminal domain"/>
    <property type="match status" value="1"/>
</dbReference>
<evidence type="ECO:0000256" key="2">
    <source>
        <dbReference type="ARBA" id="ARBA00006601"/>
    </source>
</evidence>
<feature type="binding site" evidence="10">
    <location>
        <position position="118"/>
    </location>
    <ligand>
        <name>NAD(+)</name>
        <dbReference type="ChEBI" id="CHEBI:57540"/>
    </ligand>
</feature>
<protein>
    <recommendedName>
        <fullName evidence="3 7">UDP-glucose 6-dehydrogenase</fullName>
        <ecNumber evidence="3 7">1.1.1.22</ecNumber>
    </recommendedName>
</protein>
<dbReference type="KEGG" id="rgr:FZ934_26065"/>
<dbReference type="InterPro" id="IPR028357">
    <property type="entry name" value="UDPglc_DH_bac"/>
</dbReference>
<sequence length="465" mass="50236">MEIELNPASLSQNSKAAVLDNFYPAVAPDVSNSRISIFGAGYVGCVSAACLSNDGFQVVAVDPDQFKVERLAKGQAPIVEPGLAELLDHGHHSDLLSATQSVADAISNTDISLCCVGTPSLPDGTLNTDYVRQVCEDIGKALKHKSAFHVVVMRSTILPGTMEELVVPTLERVSGKTAGRDFGVAYYPEFLREGTAIADYYRPGAIVFGQYDGDSRSIEALKALVSHIPVTPHVVAMRCAEIVKYANNCWHAVKISFSNEIGNLCKAKNIDSHVVMDVLCSDTRLNISRAYMKPGFAYGGSCLPKDLRALTALGRILNVPTPVLDAARIANAGQIEHARSLIDTAHQERIGFVGITFKSDTDDLRESPLLELVESFLGKGKEIAVYDPNVARTPSEGRNFLKHVAPLLRGSIEDVLAASSVVVIGNKYPGLKEAIEAAKKPLVVIDLTRIETPQNRNIIYHGLCW</sequence>
<organism evidence="12 13">
    <name type="scientific">Rhizobium grahamii</name>
    <dbReference type="NCBI Taxonomy" id="1120045"/>
    <lineage>
        <taxon>Bacteria</taxon>
        <taxon>Pseudomonadati</taxon>
        <taxon>Pseudomonadota</taxon>
        <taxon>Alphaproteobacteria</taxon>
        <taxon>Hyphomicrobiales</taxon>
        <taxon>Rhizobiaceae</taxon>
        <taxon>Rhizobium/Agrobacterium group</taxon>
        <taxon>Rhizobium</taxon>
    </lineage>
</organism>
<dbReference type="Proteomes" id="UP000326881">
    <property type="component" value="Plasmid unnamed"/>
</dbReference>
<evidence type="ECO:0000313" key="13">
    <source>
        <dbReference type="Proteomes" id="UP000326881"/>
    </source>
</evidence>
<dbReference type="PANTHER" id="PTHR43750">
    <property type="entry name" value="UDP-GLUCOSE 6-DEHYDROGENASE TUAD"/>
    <property type="match status" value="1"/>
</dbReference>
<evidence type="ECO:0000256" key="1">
    <source>
        <dbReference type="ARBA" id="ARBA00004701"/>
    </source>
</evidence>
<feature type="binding site" evidence="9">
    <location>
        <begin position="190"/>
        <end position="193"/>
    </location>
    <ligand>
        <name>substrate</name>
    </ligand>
</feature>
<evidence type="ECO:0000256" key="5">
    <source>
        <dbReference type="ARBA" id="ARBA00023027"/>
    </source>
</evidence>
<comment type="similarity">
    <text evidence="2 7">Belongs to the UDP-glucose/GDP-mannose dehydrogenase family.</text>
</comment>
<feature type="binding site" evidence="10">
    <location>
        <position position="305"/>
    </location>
    <ligand>
        <name>NAD(+)</name>
        <dbReference type="ChEBI" id="CHEBI:57540"/>
    </ligand>
</feature>
<comment type="pathway">
    <text evidence="1">Nucleotide-sugar biosynthesis; UDP-alpha-D-glucuronate biosynthesis; UDP-alpha-D-glucuronate from UDP-alpha-D-glucose: step 1/1.</text>
</comment>
<feature type="binding site" evidence="10">
    <location>
        <position position="156"/>
    </location>
    <ligand>
        <name>NAD(+)</name>
        <dbReference type="ChEBI" id="CHEBI:57540"/>
    </ligand>
</feature>
<proteinExistence type="inferred from homology"/>
<evidence type="ECO:0000256" key="6">
    <source>
        <dbReference type="ARBA" id="ARBA00047473"/>
    </source>
</evidence>
<feature type="binding site" evidence="9">
    <location>
        <position position="244"/>
    </location>
    <ligand>
        <name>substrate</name>
    </ligand>
</feature>
<keyword evidence="4 7" id="KW-0560">Oxidoreductase</keyword>
<feature type="active site" description="Nucleophile" evidence="8">
    <location>
        <position position="302"/>
    </location>
</feature>
<feature type="binding site" evidence="9">
    <location>
        <position position="358"/>
    </location>
    <ligand>
        <name>substrate</name>
    </ligand>
</feature>
<feature type="binding site" evidence="10">
    <location>
        <position position="67"/>
    </location>
    <ligand>
        <name>NAD(+)</name>
        <dbReference type="ChEBI" id="CHEBI:57540"/>
    </ligand>
</feature>
<dbReference type="Pfam" id="PF03720">
    <property type="entry name" value="UDPG_MGDP_dh_C"/>
    <property type="match status" value="1"/>
</dbReference>
<dbReference type="SMART" id="SM00984">
    <property type="entry name" value="UDPG_MGDP_dh_C"/>
    <property type="match status" value="1"/>
</dbReference>
<reference evidence="12 13" key="1">
    <citation type="submission" date="2019-08" db="EMBL/GenBank/DDBJ databases">
        <title>Prosopis cineraria nodule microbiome.</title>
        <authorList>
            <person name="Ali R."/>
            <person name="Chaluvadi S.R."/>
            <person name="Wang X."/>
        </authorList>
    </citation>
    <scope>NUCLEOTIDE SEQUENCE [LARGE SCALE GENOMIC DNA]</scope>
    <source>
        <strain evidence="12 13">BG7</strain>
        <plasmid evidence="12 13">unnamed</plasmid>
    </source>
</reference>
<dbReference type="Pfam" id="PF00984">
    <property type="entry name" value="UDPG_MGDP_dh"/>
    <property type="match status" value="1"/>
</dbReference>
<accession>A0A5Q0CGM5</accession>
<dbReference type="PANTHER" id="PTHR43750:SF1">
    <property type="entry name" value="GDP-MANNOSE 6-DEHYDROGENASE"/>
    <property type="match status" value="1"/>
</dbReference>
<keyword evidence="5 7" id="KW-0520">NAD</keyword>
<evidence type="ECO:0000313" key="12">
    <source>
        <dbReference type="EMBL" id="QFY63694.1"/>
    </source>
</evidence>
<dbReference type="Gene3D" id="3.40.50.720">
    <property type="entry name" value="NAD(P)-binding Rossmann-like Domain"/>
    <property type="match status" value="2"/>
</dbReference>
<name>A0A5Q0CGM5_9HYPH</name>
<evidence type="ECO:0000256" key="9">
    <source>
        <dbReference type="PIRSR" id="PIRSR500134-2"/>
    </source>
</evidence>
<feature type="binding site" evidence="10">
    <location>
        <position position="193"/>
    </location>
    <ligand>
        <name>NAD(+)</name>
        <dbReference type="ChEBI" id="CHEBI:57540"/>
    </ligand>
</feature>
<dbReference type="GO" id="GO:0006065">
    <property type="term" value="P:UDP-glucuronate biosynthetic process"/>
    <property type="evidence" value="ECO:0007669"/>
    <property type="project" value="UniProtKB-UniPathway"/>
</dbReference>
<dbReference type="UniPathway" id="UPA00038">
    <property type="reaction ID" value="UER00491"/>
</dbReference>
<dbReference type="GO" id="GO:0003979">
    <property type="term" value="F:UDP-glucose 6-dehydrogenase activity"/>
    <property type="evidence" value="ECO:0007669"/>
    <property type="project" value="UniProtKB-EC"/>
</dbReference>
<dbReference type="OrthoDB" id="9803238at2"/>
<feature type="binding site" evidence="10">
    <location>
        <position position="62"/>
    </location>
    <ligand>
        <name>NAD(+)</name>
        <dbReference type="ChEBI" id="CHEBI:57540"/>
    </ligand>
</feature>
<evidence type="ECO:0000256" key="3">
    <source>
        <dbReference type="ARBA" id="ARBA00012954"/>
    </source>
</evidence>
<dbReference type="Pfam" id="PF03721">
    <property type="entry name" value="UDPG_MGDP_dh_N"/>
    <property type="match status" value="1"/>
</dbReference>
<dbReference type="InterPro" id="IPR008927">
    <property type="entry name" value="6-PGluconate_DH-like_C_sf"/>
</dbReference>
<feature type="domain" description="UDP-glucose/GDP-mannose dehydrogenase C-terminal" evidence="11">
    <location>
        <begin position="351"/>
        <end position="453"/>
    </location>
</feature>
<gene>
    <name evidence="12" type="ORF">FZ934_26065</name>
</gene>
<dbReference type="SUPFAM" id="SSF51735">
    <property type="entry name" value="NAD(P)-binding Rossmann-fold domains"/>
    <property type="match status" value="1"/>
</dbReference>
<dbReference type="Gene3D" id="1.20.5.170">
    <property type="match status" value="1"/>
</dbReference>
<evidence type="ECO:0000256" key="7">
    <source>
        <dbReference type="PIRNR" id="PIRNR000124"/>
    </source>
</evidence>
<feature type="binding site" evidence="9">
    <location>
        <position position="299"/>
    </location>
    <ligand>
        <name>substrate</name>
    </ligand>
</feature>
<dbReference type="InterPro" id="IPR017476">
    <property type="entry name" value="UDP-Glc/GDP-Man"/>
</dbReference>
<dbReference type="InterPro" id="IPR014026">
    <property type="entry name" value="UDP-Glc/GDP-Man_DH_dimer"/>
</dbReference>
<dbReference type="AlphaFoldDB" id="A0A5Q0CGM5"/>
<dbReference type="PIRSF" id="PIRSF000124">
    <property type="entry name" value="UDPglc_GDPman_dh"/>
    <property type="match status" value="1"/>
</dbReference>
<dbReference type="InterPro" id="IPR036291">
    <property type="entry name" value="NAD(P)-bd_dom_sf"/>
</dbReference>
<dbReference type="NCBIfam" id="TIGR03026">
    <property type="entry name" value="NDP-sugDHase"/>
    <property type="match status" value="1"/>
</dbReference>
<evidence type="ECO:0000259" key="11">
    <source>
        <dbReference type="SMART" id="SM00984"/>
    </source>
</evidence>
<feature type="binding site" evidence="10">
    <location>
        <position position="365"/>
    </location>
    <ligand>
        <name>NAD(+)</name>
        <dbReference type="ChEBI" id="CHEBI:57540"/>
    </ligand>
</feature>
<dbReference type="SUPFAM" id="SSF48179">
    <property type="entry name" value="6-phosphogluconate dehydrogenase C-terminal domain-like"/>
    <property type="match status" value="1"/>
</dbReference>
<feature type="binding site" evidence="9">
    <location>
        <begin position="291"/>
        <end position="295"/>
    </location>
    <ligand>
        <name>substrate</name>
    </ligand>
</feature>
<dbReference type="EC" id="1.1.1.22" evidence="3 7"/>
<dbReference type="InterPro" id="IPR014027">
    <property type="entry name" value="UDP-Glc/GDP-Man_DH_C"/>
</dbReference>
<geneLocation type="plasmid" evidence="12 13">
    <name>unnamed</name>
</geneLocation>
<dbReference type="PIRSF" id="PIRSF500134">
    <property type="entry name" value="UDPglc_DH_bac"/>
    <property type="match status" value="1"/>
</dbReference>
<evidence type="ECO:0000256" key="8">
    <source>
        <dbReference type="PIRSR" id="PIRSR500134-1"/>
    </source>
</evidence>
<dbReference type="EMBL" id="CP043499">
    <property type="protein sequence ID" value="QFY63694.1"/>
    <property type="molecule type" value="Genomic_DNA"/>
</dbReference>
<dbReference type="InterPro" id="IPR001732">
    <property type="entry name" value="UDP-Glc/GDP-Man_DH_N"/>
</dbReference>
<keyword evidence="12" id="KW-0614">Plasmid</keyword>
<evidence type="ECO:0000256" key="10">
    <source>
        <dbReference type="PIRSR" id="PIRSR500134-3"/>
    </source>
</evidence>
<dbReference type="GO" id="GO:0051287">
    <property type="term" value="F:NAD binding"/>
    <property type="evidence" value="ECO:0007669"/>
    <property type="project" value="InterPro"/>
</dbReference>
<comment type="catalytic activity">
    <reaction evidence="6 7">
        <text>UDP-alpha-D-glucose + 2 NAD(+) + H2O = UDP-alpha-D-glucuronate + 2 NADH + 3 H(+)</text>
        <dbReference type="Rhea" id="RHEA:23596"/>
        <dbReference type="ChEBI" id="CHEBI:15377"/>
        <dbReference type="ChEBI" id="CHEBI:15378"/>
        <dbReference type="ChEBI" id="CHEBI:57540"/>
        <dbReference type="ChEBI" id="CHEBI:57945"/>
        <dbReference type="ChEBI" id="CHEBI:58052"/>
        <dbReference type="ChEBI" id="CHEBI:58885"/>
        <dbReference type="EC" id="1.1.1.22"/>
    </reaction>
</comment>
<dbReference type="GO" id="GO:0000271">
    <property type="term" value="P:polysaccharide biosynthetic process"/>
    <property type="evidence" value="ECO:0007669"/>
    <property type="project" value="InterPro"/>
</dbReference>
<keyword evidence="13" id="KW-1185">Reference proteome</keyword>